<proteinExistence type="inferred from homology"/>
<organism evidence="11 12">
    <name type="scientific">Bonamia ostreae</name>
    <dbReference type="NCBI Taxonomy" id="126728"/>
    <lineage>
        <taxon>Eukaryota</taxon>
        <taxon>Sar</taxon>
        <taxon>Rhizaria</taxon>
        <taxon>Endomyxa</taxon>
        <taxon>Ascetosporea</taxon>
        <taxon>Haplosporida</taxon>
        <taxon>Bonamia</taxon>
    </lineage>
</organism>
<comment type="caution">
    <text evidence="11">The sequence shown here is derived from an EMBL/GenBank/DDBJ whole genome shotgun (WGS) entry which is preliminary data.</text>
</comment>
<feature type="transmembrane region" description="Helical" evidence="9">
    <location>
        <begin position="217"/>
        <end position="239"/>
    </location>
</feature>
<evidence type="ECO:0000256" key="7">
    <source>
        <dbReference type="ARBA" id="ARBA00023136"/>
    </source>
</evidence>
<feature type="transmembrane region" description="Helical" evidence="9">
    <location>
        <begin position="480"/>
        <end position="508"/>
    </location>
</feature>
<evidence type="ECO:0000256" key="1">
    <source>
        <dbReference type="ARBA" id="ARBA00004141"/>
    </source>
</evidence>
<keyword evidence="6 9" id="KW-1133">Transmembrane helix</keyword>
<reference evidence="11 12" key="1">
    <citation type="journal article" date="2024" name="BMC Biol.">
        <title>Comparative genomics of Ascetosporea gives new insight into the evolutionary basis for animal parasitism in Rhizaria.</title>
        <authorList>
            <person name="Hiltunen Thoren M."/>
            <person name="Onut-Brannstrom I."/>
            <person name="Alfjorden A."/>
            <person name="Peckova H."/>
            <person name="Swords F."/>
            <person name="Hooper C."/>
            <person name="Holzer A.S."/>
            <person name="Bass D."/>
            <person name="Burki F."/>
        </authorList>
    </citation>
    <scope>NUCLEOTIDE SEQUENCE [LARGE SCALE GENOMIC DNA]</scope>
    <source>
        <strain evidence="11">20-A016</strain>
    </source>
</reference>
<evidence type="ECO:0000256" key="6">
    <source>
        <dbReference type="ARBA" id="ARBA00022989"/>
    </source>
</evidence>
<feature type="transmembrane region" description="Helical" evidence="9">
    <location>
        <begin position="365"/>
        <end position="389"/>
    </location>
</feature>
<keyword evidence="4 9" id="KW-0812">Transmembrane</keyword>
<sequence length="518" mass="57603">MKDISIYPGSNENSESTKKQINKNDIELGKSQKQNNDEVTFSGENSVKGAKQNDSSEKNDSKDLTLKRDHSGSKNSNNSLSSMTETETEEPEERVGYLIGRTRTIANNCNLILGSGILSLPKAFQESYYYPGLVLLLLVCCMADFVCVTIIKLAKIKKSKVYEELAEMVLGKIMYYVICIFCIIYSFGGMMGYSQIVYSTIRSLLSDVMKSKSSSEITQASVGVTIAAFAVFVLPFVYFRDLSKLSWMSMLSVSTFGVIVVILLVTGIRINRNGHSNFIPLSFRGFLTAFGALSFALVCTDSVFPVYRGLIDNTMSRWSTVMHTTVIFIAIVYGFFATLCFFLIPNLDANVLNSPSISNLLEIKVAKILLSITLLLTFLTKVHVARGYIFSIISKSYMPITNLPKKQFMAMHFGVTSLIIVFNVAIGIAVGDLLFIVALTGLISATIIGYVAPVLIYFKVMTFKKLWDDFKSAFTGRISFVLRLFNIFNLLFPMLIIAFGTIGFLVGVPLEIYRFVNK</sequence>
<evidence type="ECO:0000256" key="9">
    <source>
        <dbReference type="SAM" id="Phobius"/>
    </source>
</evidence>
<gene>
    <name evidence="11" type="ORF">MHBO_000308</name>
</gene>
<feature type="transmembrane region" description="Helical" evidence="9">
    <location>
        <begin position="128"/>
        <end position="153"/>
    </location>
</feature>
<accession>A0ABV2AF60</accession>
<keyword evidence="7 9" id="KW-0472">Membrane</keyword>
<feature type="transmembrane region" description="Helical" evidence="9">
    <location>
        <begin position="173"/>
        <end position="197"/>
    </location>
</feature>
<evidence type="ECO:0000256" key="2">
    <source>
        <dbReference type="ARBA" id="ARBA00008066"/>
    </source>
</evidence>
<dbReference type="EMBL" id="JBDODL010000043">
    <property type="protein sequence ID" value="MES1918326.1"/>
    <property type="molecule type" value="Genomic_DNA"/>
</dbReference>
<feature type="transmembrane region" description="Helical" evidence="9">
    <location>
        <begin position="436"/>
        <end position="460"/>
    </location>
</feature>
<evidence type="ECO:0000256" key="8">
    <source>
        <dbReference type="SAM" id="MobiDB-lite"/>
    </source>
</evidence>
<evidence type="ECO:0000256" key="3">
    <source>
        <dbReference type="ARBA" id="ARBA00022448"/>
    </source>
</evidence>
<keyword evidence="5" id="KW-0029">Amino-acid transport</keyword>
<feature type="compositionally biased region" description="Basic and acidic residues" evidence="8">
    <location>
        <begin position="15"/>
        <end position="30"/>
    </location>
</feature>
<dbReference type="PANTHER" id="PTHR22950:SF458">
    <property type="entry name" value="SODIUM-COUPLED NEUTRAL AMINO ACID TRANSPORTER 11-RELATED"/>
    <property type="match status" value="1"/>
</dbReference>
<keyword evidence="12" id="KW-1185">Reference proteome</keyword>
<dbReference type="PANTHER" id="PTHR22950">
    <property type="entry name" value="AMINO ACID TRANSPORTER"/>
    <property type="match status" value="1"/>
</dbReference>
<name>A0ABV2AF60_9EUKA</name>
<dbReference type="Proteomes" id="UP001439008">
    <property type="component" value="Unassembled WGS sequence"/>
</dbReference>
<comment type="similarity">
    <text evidence="2">Belongs to the amino acid/polyamine transporter 2 family.</text>
</comment>
<feature type="compositionally biased region" description="Low complexity" evidence="8">
    <location>
        <begin position="73"/>
        <end position="85"/>
    </location>
</feature>
<evidence type="ECO:0000256" key="4">
    <source>
        <dbReference type="ARBA" id="ARBA00022692"/>
    </source>
</evidence>
<protein>
    <recommendedName>
        <fullName evidence="10">Amino acid transporter transmembrane domain-containing protein</fullName>
    </recommendedName>
</protein>
<feature type="transmembrane region" description="Helical" evidence="9">
    <location>
        <begin position="282"/>
        <end position="304"/>
    </location>
</feature>
<feature type="transmembrane region" description="Helical" evidence="9">
    <location>
        <begin position="251"/>
        <end position="270"/>
    </location>
</feature>
<feature type="transmembrane region" description="Helical" evidence="9">
    <location>
        <begin position="325"/>
        <end position="345"/>
    </location>
</feature>
<dbReference type="Pfam" id="PF01490">
    <property type="entry name" value="Aa_trans"/>
    <property type="match status" value="1"/>
</dbReference>
<feature type="transmembrane region" description="Helical" evidence="9">
    <location>
        <begin position="410"/>
        <end position="430"/>
    </location>
</feature>
<feature type="region of interest" description="Disordered" evidence="8">
    <location>
        <begin position="1"/>
        <end position="93"/>
    </location>
</feature>
<evidence type="ECO:0000313" key="12">
    <source>
        <dbReference type="Proteomes" id="UP001439008"/>
    </source>
</evidence>
<dbReference type="InterPro" id="IPR013057">
    <property type="entry name" value="AA_transpt_TM"/>
</dbReference>
<feature type="domain" description="Amino acid transporter transmembrane" evidence="10">
    <location>
        <begin position="102"/>
        <end position="469"/>
    </location>
</feature>
<evidence type="ECO:0000256" key="5">
    <source>
        <dbReference type="ARBA" id="ARBA00022970"/>
    </source>
</evidence>
<evidence type="ECO:0000313" key="11">
    <source>
        <dbReference type="EMBL" id="MES1918326.1"/>
    </source>
</evidence>
<feature type="compositionally biased region" description="Basic and acidic residues" evidence="8">
    <location>
        <begin position="54"/>
        <end position="72"/>
    </location>
</feature>
<evidence type="ECO:0000259" key="10">
    <source>
        <dbReference type="Pfam" id="PF01490"/>
    </source>
</evidence>
<keyword evidence="3" id="KW-0813">Transport</keyword>
<feature type="compositionally biased region" description="Polar residues" evidence="8">
    <location>
        <begin position="31"/>
        <end position="45"/>
    </location>
</feature>
<comment type="subcellular location">
    <subcellularLocation>
        <location evidence="1">Membrane</location>
        <topology evidence="1">Multi-pass membrane protein</topology>
    </subcellularLocation>
</comment>